<reference evidence="2 3" key="1">
    <citation type="journal article" date="2013" name="ISME J.">
        <title>Metabolic model for the filamentous 'Candidatus Microthrix parvicella' based on genomic and metagenomic analyses.</title>
        <authorList>
            <person name="Jon McIlroy S."/>
            <person name="Kristiansen R."/>
            <person name="Albertsen M."/>
            <person name="Michael Karst S."/>
            <person name="Rossetti S."/>
            <person name="Lund Nielsen J."/>
            <person name="Tandoi V."/>
            <person name="James Seviour R."/>
            <person name="Nielsen P.H."/>
        </authorList>
    </citation>
    <scope>NUCLEOTIDE SEQUENCE [LARGE SCALE GENOMIC DNA]</scope>
    <source>
        <strain evidence="2 3">RN1</strain>
    </source>
</reference>
<dbReference type="AlphaFoldDB" id="R4Z686"/>
<dbReference type="STRING" id="1229780.BN381_360004"/>
<dbReference type="InterPro" id="IPR038735">
    <property type="entry name" value="MSMEG_1276-like_NTP-PPase_dom"/>
</dbReference>
<comment type="caution">
    <text evidence="2">The sequence shown here is derived from an EMBL/GenBank/DDBJ whole genome shotgun (WGS) entry which is preliminary data.</text>
</comment>
<keyword evidence="3" id="KW-1185">Reference proteome</keyword>
<evidence type="ECO:0000313" key="2">
    <source>
        <dbReference type="EMBL" id="CCM64302.1"/>
    </source>
</evidence>
<dbReference type="CDD" id="cd11532">
    <property type="entry name" value="NTP-PPase_COG4997"/>
    <property type="match status" value="1"/>
</dbReference>
<accession>R4Z686</accession>
<name>R4Z686_9ACTN</name>
<gene>
    <name evidence="2" type="ORF">BN381_360004</name>
</gene>
<evidence type="ECO:0000313" key="3">
    <source>
        <dbReference type="Proteomes" id="UP000018291"/>
    </source>
</evidence>
<protein>
    <submittedName>
        <fullName evidence="2">Uncharacterized protein</fullName>
    </submittedName>
</protein>
<proteinExistence type="predicted"/>
<dbReference type="Proteomes" id="UP000018291">
    <property type="component" value="Unassembled WGS sequence"/>
</dbReference>
<sequence length="98" mass="10295">MVRMDTDGKLVRDRIPEIIEAAGGQATARLLDQAERLPALLAKLQEESDELRAAASPAGQSEELADVLEVLPGRPLDNPPAVIPGDAGTTPLQPAFTG</sequence>
<organism evidence="2 3">
    <name type="scientific">Candidatus Neomicrothrix parvicella RN1</name>
    <dbReference type="NCBI Taxonomy" id="1229780"/>
    <lineage>
        <taxon>Bacteria</taxon>
        <taxon>Bacillati</taxon>
        <taxon>Actinomycetota</taxon>
        <taxon>Acidimicrobiia</taxon>
        <taxon>Acidimicrobiales</taxon>
        <taxon>Microthrixaceae</taxon>
        <taxon>Candidatus Neomicrothrix</taxon>
    </lineage>
</organism>
<dbReference type="EMBL" id="CANL01000030">
    <property type="protein sequence ID" value="CCM64302.1"/>
    <property type="molecule type" value="Genomic_DNA"/>
</dbReference>
<feature type="region of interest" description="Disordered" evidence="1">
    <location>
        <begin position="72"/>
        <end position="98"/>
    </location>
</feature>
<dbReference type="HOGENOM" id="CLU_2328554_0_0_11"/>
<evidence type="ECO:0000256" key="1">
    <source>
        <dbReference type="SAM" id="MobiDB-lite"/>
    </source>
</evidence>